<feature type="region of interest" description="Disordered" evidence="1">
    <location>
        <begin position="35"/>
        <end position="66"/>
    </location>
</feature>
<dbReference type="AlphaFoldDB" id="A0A5N5NE70"/>
<feature type="compositionally biased region" description="Basic residues" evidence="1">
    <location>
        <begin position="45"/>
        <end position="66"/>
    </location>
</feature>
<protein>
    <submittedName>
        <fullName evidence="2">Uncharacterized protein</fullName>
    </submittedName>
</protein>
<reference evidence="2 3" key="1">
    <citation type="submission" date="2019-06" db="EMBL/GenBank/DDBJ databases">
        <title>A chromosome-scale genome assembly of the striped catfish, Pangasianodon hypophthalmus.</title>
        <authorList>
            <person name="Wen M."/>
            <person name="Zahm M."/>
            <person name="Roques C."/>
            <person name="Cabau C."/>
            <person name="Klopp C."/>
            <person name="Donnadieu C."/>
            <person name="Jouanno E."/>
            <person name="Avarre J.-C."/>
            <person name="Campet M."/>
            <person name="Ha T.T.T."/>
            <person name="Dugue R."/>
            <person name="Lampietro C."/>
            <person name="Louis A."/>
            <person name="Herpin A."/>
            <person name="Echchiki A."/>
            <person name="Berthelot C."/>
            <person name="Parey E."/>
            <person name="Roest-Crollius H."/>
            <person name="Braasch I."/>
            <person name="Postlethwait J."/>
            <person name="Bobe J."/>
            <person name="Montfort J."/>
            <person name="Bouchez O."/>
            <person name="Begum T."/>
            <person name="Schartl M."/>
            <person name="Guiguen Y."/>
        </authorList>
    </citation>
    <scope>NUCLEOTIDE SEQUENCE [LARGE SCALE GENOMIC DNA]</scope>
    <source>
        <strain evidence="2 3">Indonesia</strain>
        <tissue evidence="2">Blood</tissue>
    </source>
</reference>
<name>A0A5N5NE70_PANHP</name>
<organism evidence="2 3">
    <name type="scientific">Pangasianodon hypophthalmus</name>
    <name type="common">Striped catfish</name>
    <name type="synonym">Helicophagus hypophthalmus</name>
    <dbReference type="NCBI Taxonomy" id="310915"/>
    <lineage>
        <taxon>Eukaryota</taxon>
        <taxon>Metazoa</taxon>
        <taxon>Chordata</taxon>
        <taxon>Craniata</taxon>
        <taxon>Vertebrata</taxon>
        <taxon>Euteleostomi</taxon>
        <taxon>Actinopterygii</taxon>
        <taxon>Neopterygii</taxon>
        <taxon>Teleostei</taxon>
        <taxon>Ostariophysi</taxon>
        <taxon>Siluriformes</taxon>
        <taxon>Pangasiidae</taxon>
        <taxon>Pangasianodon</taxon>
    </lineage>
</organism>
<evidence type="ECO:0000313" key="2">
    <source>
        <dbReference type="EMBL" id="KAB5565297.1"/>
    </source>
</evidence>
<dbReference type="Proteomes" id="UP000327468">
    <property type="component" value="Chromosome 9"/>
</dbReference>
<sequence>MRDWIYDNMKELRLPGRPLLDPSVRWWDSSMGCSQGRSQGVARGGHGHHGHNHGHPAHNCIFKRRK</sequence>
<accession>A0A5N5NE70</accession>
<comment type="caution">
    <text evidence="2">The sequence shown here is derived from an EMBL/GenBank/DDBJ whole genome shotgun (WGS) entry which is preliminary data.</text>
</comment>
<evidence type="ECO:0000256" key="1">
    <source>
        <dbReference type="SAM" id="MobiDB-lite"/>
    </source>
</evidence>
<gene>
    <name evidence="2" type="ORF">PHYPO_G00239510</name>
</gene>
<keyword evidence="3" id="KW-1185">Reference proteome</keyword>
<evidence type="ECO:0000313" key="3">
    <source>
        <dbReference type="Proteomes" id="UP000327468"/>
    </source>
</evidence>
<proteinExistence type="predicted"/>
<dbReference type="EMBL" id="VFJC01000010">
    <property type="protein sequence ID" value="KAB5565297.1"/>
    <property type="molecule type" value="Genomic_DNA"/>
</dbReference>